<evidence type="ECO:0000313" key="3">
    <source>
        <dbReference type="EMBL" id="OSD03945.1"/>
    </source>
</evidence>
<reference evidence="3 4" key="1">
    <citation type="journal article" date="2015" name="Biotechnol. Biofuels">
        <title>Enhanced degradation of softwood versus hardwood by the white-rot fungus Pycnoporus coccineus.</title>
        <authorList>
            <person name="Couturier M."/>
            <person name="Navarro D."/>
            <person name="Chevret D."/>
            <person name="Henrissat B."/>
            <person name="Piumi F."/>
            <person name="Ruiz-Duenas F.J."/>
            <person name="Martinez A.T."/>
            <person name="Grigoriev I.V."/>
            <person name="Riley R."/>
            <person name="Lipzen A."/>
            <person name="Berrin J.G."/>
            <person name="Master E.R."/>
            <person name="Rosso M.N."/>
        </authorList>
    </citation>
    <scope>NUCLEOTIDE SEQUENCE [LARGE SCALE GENOMIC DNA]</scope>
    <source>
        <strain evidence="3 4">BRFM310</strain>
    </source>
</reference>
<evidence type="ECO:0000256" key="2">
    <source>
        <dbReference type="SAM" id="Phobius"/>
    </source>
</evidence>
<feature type="compositionally biased region" description="Basic residues" evidence="1">
    <location>
        <begin position="445"/>
        <end position="462"/>
    </location>
</feature>
<dbReference type="Proteomes" id="UP000193067">
    <property type="component" value="Unassembled WGS sequence"/>
</dbReference>
<accession>A0A1Y2IS23</accession>
<keyword evidence="2" id="KW-0812">Transmembrane</keyword>
<feature type="transmembrane region" description="Helical" evidence="2">
    <location>
        <begin position="41"/>
        <end position="62"/>
    </location>
</feature>
<dbReference type="AlphaFoldDB" id="A0A1Y2IS23"/>
<keyword evidence="4" id="KW-1185">Reference proteome</keyword>
<feature type="region of interest" description="Disordered" evidence="1">
    <location>
        <begin position="422"/>
        <end position="468"/>
    </location>
</feature>
<evidence type="ECO:0000313" key="4">
    <source>
        <dbReference type="Proteomes" id="UP000193067"/>
    </source>
</evidence>
<gene>
    <name evidence="3" type="ORF">PYCCODRAFT_163375</name>
</gene>
<keyword evidence="2" id="KW-0472">Membrane</keyword>
<sequence>MTPHVDAGVRLPHWMYRLTSTLASRLVYSTAPVPSTRLSLATTRCSLFSLLCNTIVIIVALLSRSPSSKARIIHPLEHARRPTCALRSLGVQQSHLHPIPTIPNHPTRIPSSHLTLPSHLSVSLAGLGPCSAFLSDRSEFTSISRVLSPSYVLLHASRPAPRRPWPWLWPPAYPLFFLYLLLLVVIALVSSRCAALHYRYLLASIIPAFILIFIHARIRSVARARAYSSRTDRRCRLSTLSSAFAPSLGGVQPREGRSARAHARTPDFVYRRSSPLPSSRITVQLPLRPLSVRLIVHVHVTACTVLGAVSVLFCLSRGRPASRGLPSAPVLFNLVRSECIQDGLESPRKNLELAPERKFAVGCVPCAPVLYISYPLEVWSGYDKGSRAKPLRTPDAEAHEHRTLAAASCSNKELRRAIERARSRPARAVHVSARKPPALRPPPSRPRHFSAAGKRKGKRKRERPAQLDARAHRGLAAAQRGLQMEAEKQRKRVRCCTSCIDDGWKVGNWVCPPRLRLDGCACRSPRAGSS</sequence>
<evidence type="ECO:0000256" key="1">
    <source>
        <dbReference type="SAM" id="MobiDB-lite"/>
    </source>
</evidence>
<proteinExistence type="predicted"/>
<feature type="transmembrane region" description="Helical" evidence="2">
    <location>
        <begin position="197"/>
        <end position="216"/>
    </location>
</feature>
<feature type="transmembrane region" description="Helical" evidence="2">
    <location>
        <begin position="294"/>
        <end position="313"/>
    </location>
</feature>
<name>A0A1Y2IS23_TRAC3</name>
<organism evidence="3 4">
    <name type="scientific">Trametes coccinea (strain BRFM310)</name>
    <name type="common">Pycnoporus coccineus</name>
    <dbReference type="NCBI Taxonomy" id="1353009"/>
    <lineage>
        <taxon>Eukaryota</taxon>
        <taxon>Fungi</taxon>
        <taxon>Dikarya</taxon>
        <taxon>Basidiomycota</taxon>
        <taxon>Agaricomycotina</taxon>
        <taxon>Agaricomycetes</taxon>
        <taxon>Polyporales</taxon>
        <taxon>Polyporaceae</taxon>
        <taxon>Trametes</taxon>
    </lineage>
</organism>
<dbReference type="EMBL" id="KZ084098">
    <property type="protein sequence ID" value="OSD03945.1"/>
    <property type="molecule type" value="Genomic_DNA"/>
</dbReference>
<keyword evidence="2" id="KW-1133">Transmembrane helix</keyword>
<feature type="transmembrane region" description="Helical" evidence="2">
    <location>
        <begin position="172"/>
        <end position="191"/>
    </location>
</feature>
<protein>
    <submittedName>
        <fullName evidence="3">Uncharacterized protein</fullName>
    </submittedName>
</protein>